<dbReference type="EMBL" id="GL771517">
    <property type="protein sequence ID" value="EFZ09721.1"/>
    <property type="molecule type" value="Genomic_DNA"/>
</dbReference>
<feature type="non-terminal residue" evidence="1">
    <location>
        <position position="89"/>
    </location>
</feature>
<organism>
    <name type="scientific">Solenopsis invicta</name>
    <name type="common">Red imported fire ant</name>
    <name type="synonym">Solenopsis wagneri</name>
    <dbReference type="NCBI Taxonomy" id="13686"/>
    <lineage>
        <taxon>Eukaryota</taxon>
        <taxon>Metazoa</taxon>
        <taxon>Ecdysozoa</taxon>
        <taxon>Arthropoda</taxon>
        <taxon>Hexapoda</taxon>
        <taxon>Insecta</taxon>
        <taxon>Pterygota</taxon>
        <taxon>Neoptera</taxon>
        <taxon>Endopterygota</taxon>
        <taxon>Hymenoptera</taxon>
        <taxon>Apocrita</taxon>
        <taxon>Aculeata</taxon>
        <taxon>Formicoidea</taxon>
        <taxon>Formicidae</taxon>
        <taxon>Myrmicinae</taxon>
        <taxon>Solenopsis</taxon>
    </lineage>
</organism>
<accession>E9JBT5</accession>
<proteinExistence type="predicted"/>
<evidence type="ECO:0000313" key="1">
    <source>
        <dbReference type="EMBL" id="EFZ09721.1"/>
    </source>
</evidence>
<dbReference type="AlphaFoldDB" id="E9JBT5"/>
<sequence>MCNEIGTQISLAKRVVFCDETVTALTSAELEAAMQEWLRRSGDRIRMEVFHEKLCETCFVSCLVVSKRTVDITYDYVTRHWFLECQGNP</sequence>
<name>E9JBT5_SOLIN</name>
<dbReference type="HOGENOM" id="CLU_2457628_0_0_1"/>
<gene>
    <name evidence="1" type="ORF">SINV_08714</name>
</gene>
<reference evidence="1" key="1">
    <citation type="journal article" date="2011" name="Proc. Natl. Acad. Sci. U.S.A.">
        <title>The genome of the fire ant Solenopsis invicta.</title>
        <authorList>
            <person name="Wurm Y."/>
            <person name="Wang J."/>
            <person name="Riba-Grognuz O."/>
            <person name="Corona M."/>
            <person name="Nygaard S."/>
            <person name="Hunt B.G."/>
            <person name="Ingram K.K."/>
            <person name="Falquet L."/>
            <person name="Nipitwattanaphon M."/>
            <person name="Gotzek D."/>
            <person name="Dijkstra M.B."/>
            <person name="Oettler J."/>
            <person name="Comtesse F."/>
            <person name="Shih C.J."/>
            <person name="Wu W.J."/>
            <person name="Yang C.C."/>
            <person name="Thomas J."/>
            <person name="Beaudoing E."/>
            <person name="Pradervand S."/>
            <person name="Flegel V."/>
            <person name="Cook E.D."/>
            <person name="Fabbretti R."/>
            <person name="Stockinger H."/>
            <person name="Long L."/>
            <person name="Farmerie W.G."/>
            <person name="Oakey J."/>
            <person name="Boomsma J.J."/>
            <person name="Pamilo P."/>
            <person name="Yi S.V."/>
            <person name="Heinze J."/>
            <person name="Goodisman M.A."/>
            <person name="Farinelli L."/>
            <person name="Harshman K."/>
            <person name="Hulo N."/>
            <person name="Cerutti L."/>
            <person name="Xenarios I."/>
            <person name="Shoemaker D."/>
            <person name="Keller L."/>
        </authorList>
    </citation>
    <scope>NUCLEOTIDE SEQUENCE [LARGE SCALE GENOMIC DNA]</scope>
</reference>
<protein>
    <submittedName>
        <fullName evidence="1">Uncharacterized protein</fullName>
    </submittedName>
</protein>